<evidence type="ECO:0000256" key="11">
    <source>
        <dbReference type="ARBA" id="ARBA00023136"/>
    </source>
</evidence>
<dbReference type="Pfam" id="PF00672">
    <property type="entry name" value="HAMP"/>
    <property type="match status" value="1"/>
</dbReference>
<keyword evidence="11 12" id="KW-0472">Membrane</keyword>
<dbReference type="EC" id="2.7.13.3" evidence="14"/>
<dbReference type="Gene3D" id="3.30.450.20">
    <property type="entry name" value="PAS domain"/>
    <property type="match status" value="1"/>
</dbReference>
<dbReference type="Proteomes" id="UP001589619">
    <property type="component" value="Unassembled WGS sequence"/>
</dbReference>
<dbReference type="Gene3D" id="1.10.8.500">
    <property type="entry name" value="HAMP domain in histidine kinase"/>
    <property type="match status" value="1"/>
</dbReference>
<dbReference type="SMART" id="SM00304">
    <property type="entry name" value="HAMP"/>
    <property type="match status" value="1"/>
</dbReference>
<evidence type="ECO:0000256" key="8">
    <source>
        <dbReference type="ARBA" id="ARBA00022840"/>
    </source>
</evidence>
<evidence type="ECO:0000256" key="1">
    <source>
        <dbReference type="ARBA" id="ARBA00004651"/>
    </source>
</evidence>
<sequence>MQWFSLKWKSAAIFVVLVTLPTLIVGNFVLSEYDRILSRQFADSMDKNLNTVEINLSEKIKTVEDISDYMIYKDIFRDYMTMPEQPDTLERIRSAKKEIEAFATFQLMSKKDIKSISIRGFKGSRLDLGEPVTGEEGLWTGQANESAGSPVWSDAYPIVSSWTGAKRVLSMFRVINSFEDVVTPVGMVTIRLDEADIANLLNTAVPEELGRTFMLRRDGSVLLSGDHALVGLPYPEQELIGELAAYGSAPFRYESGGTAYLVFSREMKATGWSIVAMVPEHNIVGQTQPLKATLRTLVIVMIILGLLALAGFDWAIIRPILELRKETHKLKKGDFTAQVEVRSRDEIGELGRQFNHMVQTIKELIDNKYKLEIRQRESELKILQQQMDPHFLYNTLDMIRWSARLENAMETSRLIELLSRFFRTGLDRASMWTTLAQELEFVQSYLDLQQKRLGPGLKIAIHWEAGLEQAVVLQKIVQPLVENSIKYGYKPRQGCFIRVRCFRADNELVVEVADSGGGFEPEQIRRLQRMFATGKAGEDLLGHALCNIHERLSIVYGSDYGVELPEQDMPGAFVRLRMPLTFRLESGDSKAS</sequence>
<dbReference type="Pfam" id="PF06580">
    <property type="entry name" value="His_kinase"/>
    <property type="match status" value="1"/>
</dbReference>
<dbReference type="InterPro" id="IPR036890">
    <property type="entry name" value="HATPase_C_sf"/>
</dbReference>
<feature type="domain" description="HAMP" evidence="13">
    <location>
        <begin position="314"/>
        <end position="366"/>
    </location>
</feature>
<dbReference type="SUPFAM" id="SSF158472">
    <property type="entry name" value="HAMP domain-like"/>
    <property type="match status" value="1"/>
</dbReference>
<dbReference type="Pfam" id="PF02518">
    <property type="entry name" value="HATPase_c"/>
    <property type="match status" value="1"/>
</dbReference>
<dbReference type="PROSITE" id="PS50885">
    <property type="entry name" value="HAMP"/>
    <property type="match status" value="1"/>
</dbReference>
<feature type="transmembrane region" description="Helical" evidence="12">
    <location>
        <begin position="12"/>
        <end position="30"/>
    </location>
</feature>
<dbReference type="InterPro" id="IPR003660">
    <property type="entry name" value="HAMP_dom"/>
</dbReference>
<feature type="transmembrane region" description="Helical" evidence="12">
    <location>
        <begin position="297"/>
        <end position="317"/>
    </location>
</feature>
<evidence type="ECO:0000259" key="13">
    <source>
        <dbReference type="PROSITE" id="PS50885"/>
    </source>
</evidence>
<keyword evidence="8" id="KW-0067">ATP-binding</keyword>
<dbReference type="InterPro" id="IPR010559">
    <property type="entry name" value="Sig_transdc_His_kin_internal"/>
</dbReference>
<evidence type="ECO:0000256" key="10">
    <source>
        <dbReference type="ARBA" id="ARBA00023012"/>
    </source>
</evidence>
<name>A0ABV5W3R3_9BACL</name>
<evidence type="ECO:0000256" key="7">
    <source>
        <dbReference type="ARBA" id="ARBA00022777"/>
    </source>
</evidence>
<keyword evidence="3" id="KW-0597">Phosphoprotein</keyword>
<dbReference type="EMBL" id="JBHMAG010000017">
    <property type="protein sequence ID" value="MFB9755047.1"/>
    <property type="molecule type" value="Genomic_DNA"/>
</dbReference>
<dbReference type="Gene3D" id="3.30.565.10">
    <property type="entry name" value="Histidine kinase-like ATPase, C-terminal domain"/>
    <property type="match status" value="1"/>
</dbReference>
<keyword evidence="6" id="KW-0547">Nucleotide-binding</keyword>
<evidence type="ECO:0000256" key="3">
    <source>
        <dbReference type="ARBA" id="ARBA00022553"/>
    </source>
</evidence>
<keyword evidence="9 12" id="KW-1133">Transmembrane helix</keyword>
<evidence type="ECO:0000313" key="15">
    <source>
        <dbReference type="Proteomes" id="UP001589619"/>
    </source>
</evidence>
<evidence type="ECO:0000256" key="4">
    <source>
        <dbReference type="ARBA" id="ARBA00022679"/>
    </source>
</evidence>
<keyword evidence="4 14" id="KW-0808">Transferase</keyword>
<comment type="subcellular location">
    <subcellularLocation>
        <location evidence="1">Cell membrane</location>
        <topology evidence="1">Multi-pass membrane protein</topology>
    </subcellularLocation>
</comment>
<evidence type="ECO:0000313" key="14">
    <source>
        <dbReference type="EMBL" id="MFB9755047.1"/>
    </source>
</evidence>
<keyword evidence="2" id="KW-1003">Cell membrane</keyword>
<reference evidence="14 15" key="1">
    <citation type="submission" date="2024-09" db="EMBL/GenBank/DDBJ databases">
        <authorList>
            <person name="Sun Q."/>
            <person name="Mori K."/>
        </authorList>
    </citation>
    <scope>NUCLEOTIDE SEQUENCE [LARGE SCALE GENOMIC DNA]</scope>
    <source>
        <strain evidence="14 15">JCM 12520</strain>
    </source>
</reference>
<dbReference type="InterPro" id="IPR003594">
    <property type="entry name" value="HATPase_dom"/>
</dbReference>
<protein>
    <submittedName>
        <fullName evidence="14">Sensor histidine kinase</fullName>
        <ecNumber evidence="14">2.7.13.3</ecNumber>
    </submittedName>
</protein>
<accession>A0ABV5W3R3</accession>
<organism evidence="14 15">
    <name type="scientific">Paenibacillus hodogayensis</name>
    <dbReference type="NCBI Taxonomy" id="279208"/>
    <lineage>
        <taxon>Bacteria</taxon>
        <taxon>Bacillati</taxon>
        <taxon>Bacillota</taxon>
        <taxon>Bacilli</taxon>
        <taxon>Bacillales</taxon>
        <taxon>Paenibacillaceae</taxon>
        <taxon>Paenibacillus</taxon>
    </lineage>
</organism>
<dbReference type="SUPFAM" id="SSF55874">
    <property type="entry name" value="ATPase domain of HSP90 chaperone/DNA topoisomerase II/histidine kinase"/>
    <property type="match status" value="1"/>
</dbReference>
<dbReference type="PANTHER" id="PTHR34220:SF11">
    <property type="entry name" value="SENSOR PROTEIN KINASE HPTS"/>
    <property type="match status" value="1"/>
</dbReference>
<dbReference type="PANTHER" id="PTHR34220">
    <property type="entry name" value="SENSOR HISTIDINE KINASE YPDA"/>
    <property type="match status" value="1"/>
</dbReference>
<keyword evidence="15" id="KW-1185">Reference proteome</keyword>
<dbReference type="InterPro" id="IPR050640">
    <property type="entry name" value="Bact_2-comp_sensor_kinase"/>
</dbReference>
<dbReference type="GO" id="GO:0004673">
    <property type="term" value="F:protein histidine kinase activity"/>
    <property type="evidence" value="ECO:0007669"/>
    <property type="project" value="UniProtKB-EC"/>
</dbReference>
<dbReference type="RefSeq" id="WP_344909010.1">
    <property type="nucleotide sequence ID" value="NZ_BAAAYO010000007.1"/>
</dbReference>
<evidence type="ECO:0000256" key="2">
    <source>
        <dbReference type="ARBA" id="ARBA00022475"/>
    </source>
</evidence>
<evidence type="ECO:0000256" key="6">
    <source>
        <dbReference type="ARBA" id="ARBA00022741"/>
    </source>
</evidence>
<dbReference type="CDD" id="cd06225">
    <property type="entry name" value="HAMP"/>
    <property type="match status" value="1"/>
</dbReference>
<keyword evidence="7 14" id="KW-0418">Kinase</keyword>
<comment type="caution">
    <text evidence="14">The sequence shown here is derived from an EMBL/GenBank/DDBJ whole genome shotgun (WGS) entry which is preliminary data.</text>
</comment>
<evidence type="ECO:0000256" key="9">
    <source>
        <dbReference type="ARBA" id="ARBA00022989"/>
    </source>
</evidence>
<evidence type="ECO:0000256" key="12">
    <source>
        <dbReference type="SAM" id="Phobius"/>
    </source>
</evidence>
<gene>
    <name evidence="14" type="ORF">ACFFNY_26020</name>
</gene>
<proteinExistence type="predicted"/>
<keyword evidence="5 12" id="KW-0812">Transmembrane</keyword>
<evidence type="ECO:0000256" key="5">
    <source>
        <dbReference type="ARBA" id="ARBA00022692"/>
    </source>
</evidence>
<keyword evidence="10" id="KW-0902">Two-component regulatory system</keyword>